<dbReference type="Gene3D" id="1.10.10.1320">
    <property type="entry name" value="Anti-sigma factor, zinc-finger domain"/>
    <property type="match status" value="1"/>
</dbReference>
<dbReference type="AlphaFoldDB" id="A0A9J6RDH2"/>
<keyword evidence="3" id="KW-1133">Transmembrane helix</keyword>
<reference evidence="5" key="1">
    <citation type="submission" date="2022-11" db="EMBL/GenBank/DDBJ databases">
        <title>WGS of Natronobacillus azotifigens 24KS-1, an anaerobic diazotrophic haloalkaliphile from soda-rich habitats.</title>
        <authorList>
            <person name="Sorokin D.Y."/>
            <person name="Merkel A.Y."/>
        </authorList>
    </citation>
    <scope>NUCLEOTIDE SEQUENCE</scope>
    <source>
        <strain evidence="5">24KS-1</strain>
    </source>
</reference>
<comment type="similarity">
    <text evidence="1">Belongs to the zinc-associated anti-sigma factor (ZAS) superfamily. Anti-sigma-W factor family.</text>
</comment>
<keyword evidence="3" id="KW-0812">Transmembrane</keyword>
<keyword evidence="6" id="KW-1185">Reference proteome</keyword>
<dbReference type="RefSeq" id="WP_268780551.1">
    <property type="nucleotide sequence ID" value="NZ_JAPRAT010000022.1"/>
</dbReference>
<gene>
    <name evidence="5" type="ORF">OWO01_11190</name>
</gene>
<name>A0A9J6RDH2_9BACI</name>
<proteinExistence type="inferred from homology"/>
<dbReference type="InterPro" id="IPR041916">
    <property type="entry name" value="Anti_sigma_zinc_sf"/>
</dbReference>
<evidence type="ECO:0000256" key="2">
    <source>
        <dbReference type="ARBA" id="ARBA00024438"/>
    </source>
</evidence>
<keyword evidence="3" id="KW-0472">Membrane</keyword>
<protein>
    <recommendedName>
        <fullName evidence="2">Anti-sigma-W factor RsiW</fullName>
    </recommendedName>
</protein>
<dbReference type="Gene3D" id="2.60.40.1630">
    <property type="entry name" value="bacillus anthracis domain"/>
    <property type="match status" value="1"/>
</dbReference>
<dbReference type="Proteomes" id="UP001084197">
    <property type="component" value="Unassembled WGS sequence"/>
</dbReference>
<dbReference type="Pfam" id="PF13490">
    <property type="entry name" value="zf-HC2"/>
    <property type="match status" value="1"/>
</dbReference>
<dbReference type="InterPro" id="IPR027383">
    <property type="entry name" value="Znf_put"/>
</dbReference>
<feature type="transmembrane region" description="Helical" evidence="3">
    <location>
        <begin position="59"/>
        <end position="77"/>
    </location>
</feature>
<feature type="domain" description="Putative zinc-finger" evidence="4">
    <location>
        <begin position="3"/>
        <end position="36"/>
    </location>
</feature>
<comment type="caution">
    <text evidence="5">The sequence shown here is derived from an EMBL/GenBank/DDBJ whole genome shotgun (WGS) entry which is preliminary data.</text>
</comment>
<evidence type="ECO:0000256" key="3">
    <source>
        <dbReference type="SAM" id="Phobius"/>
    </source>
</evidence>
<evidence type="ECO:0000256" key="1">
    <source>
        <dbReference type="ARBA" id="ARBA00024353"/>
    </source>
</evidence>
<organism evidence="5 6">
    <name type="scientific">Natronobacillus azotifigens</name>
    <dbReference type="NCBI Taxonomy" id="472978"/>
    <lineage>
        <taxon>Bacteria</taxon>
        <taxon>Bacillati</taxon>
        <taxon>Bacillota</taxon>
        <taxon>Bacilli</taxon>
        <taxon>Bacillales</taxon>
        <taxon>Bacillaceae</taxon>
        <taxon>Natronobacillus</taxon>
    </lineage>
</organism>
<evidence type="ECO:0000313" key="6">
    <source>
        <dbReference type="Proteomes" id="UP001084197"/>
    </source>
</evidence>
<evidence type="ECO:0000259" key="4">
    <source>
        <dbReference type="Pfam" id="PF13490"/>
    </source>
</evidence>
<dbReference type="EMBL" id="JAPRAT010000022">
    <property type="protein sequence ID" value="MCZ0703786.1"/>
    <property type="molecule type" value="Genomic_DNA"/>
</dbReference>
<evidence type="ECO:0000313" key="5">
    <source>
        <dbReference type="EMBL" id="MCZ0703786.1"/>
    </source>
</evidence>
<accession>A0A9J6RDH2</accession>
<sequence length="468" mass="54123">MECEHIREYLVAYHQGELTPEEEAVIEEHVQTCSTCKQESAYIKKTNQPKDAKKNKNSWILAGIIILFFSVAVFILSDGEGASEPAIGRNLNISSVYNDIKITITDLIADDIQTVIHYEIEDLSKESLYQLGYDVDINVTIDDEEAYHDFFMDPLSFTYDNTEESGYIQTGVLHTSSFVNEEGLIELDILNVVELVESSVDGNPDYSHTYEERVEGEWQFEIPFIKQKSIVKELDEEVEIAGVSLVFHEMVIAPTTTILVYNYDGSRLGDVYMDFSSLSTSEHIYERTQSNYAIHYGSNHELHFEPMYNDIPEQIFLDFNSIHIYSSQQTNFDLNSEGNTQTVEFLGTEITIDWKNEGNETIVEVTEEFSPDRSYESLQFDIRFEELEISTIHWDQSGKIVDRNGEVYDAEDVYEIWHELDQPRWFTEHTEIRVTSENYETVTPKSLEIYGYDNMIFLDDKIKLNLSD</sequence>